<gene>
    <name evidence="2" type="ORF">CR513_43846</name>
</gene>
<proteinExistence type="predicted"/>
<name>A0A371FD22_MUCPR</name>
<dbReference type="EMBL" id="QJKJ01009599">
    <property type="protein sequence ID" value="RDX76188.1"/>
    <property type="molecule type" value="Genomic_DNA"/>
</dbReference>
<dbReference type="Proteomes" id="UP000257109">
    <property type="component" value="Unassembled WGS sequence"/>
</dbReference>
<evidence type="ECO:0000256" key="1">
    <source>
        <dbReference type="SAM" id="MobiDB-lite"/>
    </source>
</evidence>
<reference evidence="2" key="1">
    <citation type="submission" date="2018-05" db="EMBL/GenBank/DDBJ databases">
        <title>Draft genome of Mucuna pruriens seed.</title>
        <authorList>
            <person name="Nnadi N.E."/>
            <person name="Vos R."/>
            <person name="Hasami M.H."/>
            <person name="Devisetty U.K."/>
            <person name="Aguiy J.C."/>
        </authorList>
    </citation>
    <scope>NUCLEOTIDE SEQUENCE [LARGE SCALE GENOMIC DNA]</scope>
    <source>
        <strain evidence="2">JCA_2017</strain>
    </source>
</reference>
<keyword evidence="3" id="KW-1185">Reference proteome</keyword>
<feature type="region of interest" description="Disordered" evidence="1">
    <location>
        <begin position="518"/>
        <end position="546"/>
    </location>
</feature>
<evidence type="ECO:0000313" key="2">
    <source>
        <dbReference type="EMBL" id="RDX76188.1"/>
    </source>
</evidence>
<comment type="caution">
    <text evidence="2">The sequence shown here is derived from an EMBL/GenBank/DDBJ whole genome shotgun (WGS) entry which is preliminary data.</text>
</comment>
<protein>
    <submittedName>
        <fullName evidence="2">Uncharacterized protein</fullName>
    </submittedName>
</protein>
<organism evidence="2 3">
    <name type="scientific">Mucuna pruriens</name>
    <name type="common">Velvet bean</name>
    <name type="synonym">Dolichos pruriens</name>
    <dbReference type="NCBI Taxonomy" id="157652"/>
    <lineage>
        <taxon>Eukaryota</taxon>
        <taxon>Viridiplantae</taxon>
        <taxon>Streptophyta</taxon>
        <taxon>Embryophyta</taxon>
        <taxon>Tracheophyta</taxon>
        <taxon>Spermatophyta</taxon>
        <taxon>Magnoliopsida</taxon>
        <taxon>eudicotyledons</taxon>
        <taxon>Gunneridae</taxon>
        <taxon>Pentapetalae</taxon>
        <taxon>rosids</taxon>
        <taxon>fabids</taxon>
        <taxon>Fabales</taxon>
        <taxon>Fabaceae</taxon>
        <taxon>Papilionoideae</taxon>
        <taxon>50 kb inversion clade</taxon>
        <taxon>NPAAA clade</taxon>
        <taxon>indigoferoid/millettioid clade</taxon>
        <taxon>Phaseoleae</taxon>
        <taxon>Mucuna</taxon>
    </lineage>
</organism>
<dbReference type="AlphaFoldDB" id="A0A371FD22"/>
<evidence type="ECO:0000313" key="3">
    <source>
        <dbReference type="Proteomes" id="UP000257109"/>
    </source>
</evidence>
<sequence>MGNSIRRVGVLSSVGVGWDHPFHFQLGREVAMELSRREVEVNRGGKHSEKWTLKYITDDSCCEFKLMRCIEKDGSAKGLVIEHCSKSSKNNIPQFSFRLGVHTTTETNVVVYPRRFFGNGTSSASTVRIKQSKQVHAGGRVTETDFCLYEIGDKGGFIVVQRNKKFANELPFAVTVAHYFAAATTGINTYADTKINFGVSLVAKIRASNGHLDLTVEGPDQHPAFGLFYLFDQVMISGIWKPTMCPHCATSHIQDHSETEDSDSVTVAHRRGPNPRRIANDGLFVGNGNGNFIDNMGNSVGSGGLLSNVGDKGPYRVQLGKHAAIELSTRQDWEKSGGFSDVWTMSYGVDVSSCVIKVTKQCDKGGNGKGILLELHSKEPSKGDGNTSTYYYRSDIEAGHTTDILIHHNRFDFEGRSMPGGKVTDTAVYLYGVKHKGGLIVVEKKKENEDKLPYAVTVAHYYANSTGFNILDKVDFGLSVVAKFRATSGKLDIKQVSKSGIWDPTICLHCAHNRRLQHDSEDSDCGSVKSRHGRQKNPRSLANDGAFVGDGNGNFFERNIK</sequence>
<dbReference type="OrthoDB" id="1430781at2759"/>
<feature type="non-terminal residue" evidence="2">
    <location>
        <position position="1"/>
    </location>
</feature>
<accession>A0A371FD22</accession>